<organism evidence="1 2">
    <name type="scientific">Cirrhinus mrigala</name>
    <name type="common">Mrigala</name>
    <dbReference type="NCBI Taxonomy" id="683832"/>
    <lineage>
        <taxon>Eukaryota</taxon>
        <taxon>Metazoa</taxon>
        <taxon>Chordata</taxon>
        <taxon>Craniata</taxon>
        <taxon>Vertebrata</taxon>
        <taxon>Euteleostomi</taxon>
        <taxon>Actinopterygii</taxon>
        <taxon>Neopterygii</taxon>
        <taxon>Teleostei</taxon>
        <taxon>Ostariophysi</taxon>
        <taxon>Cypriniformes</taxon>
        <taxon>Cyprinidae</taxon>
        <taxon>Labeoninae</taxon>
        <taxon>Labeonini</taxon>
        <taxon>Cirrhinus</taxon>
    </lineage>
</organism>
<reference evidence="1 2" key="1">
    <citation type="submission" date="2024-05" db="EMBL/GenBank/DDBJ databases">
        <title>Genome sequencing and assembly of Indian major carp, Cirrhinus mrigala (Hamilton, 1822).</title>
        <authorList>
            <person name="Mohindra V."/>
            <person name="Chowdhury L.M."/>
            <person name="Lal K."/>
            <person name="Jena J.K."/>
        </authorList>
    </citation>
    <scope>NUCLEOTIDE SEQUENCE [LARGE SCALE GENOMIC DNA]</scope>
    <source>
        <strain evidence="1">CM1030</strain>
        <tissue evidence="1">Blood</tissue>
    </source>
</reference>
<dbReference type="AlphaFoldDB" id="A0ABD0MAM7"/>
<dbReference type="EMBL" id="JAMKFB020000850">
    <property type="protein sequence ID" value="KAL0146900.1"/>
    <property type="molecule type" value="Genomic_DNA"/>
</dbReference>
<dbReference type="Gene3D" id="3.30.420.10">
    <property type="entry name" value="Ribonuclease H-like superfamily/Ribonuclease H"/>
    <property type="match status" value="1"/>
</dbReference>
<evidence type="ECO:0000313" key="1">
    <source>
        <dbReference type="EMBL" id="KAL0146900.1"/>
    </source>
</evidence>
<keyword evidence="2" id="KW-1185">Reference proteome</keyword>
<name>A0ABD0MAM7_CIRMR</name>
<protein>
    <submittedName>
        <fullName evidence="1">Uncharacterized protein</fullName>
    </submittedName>
</protein>
<sequence>MSQKGIQWIFNPPAASHHGGVWERQIRTIRKQQNVDDEGLQTVLCEVEAIVNDRPITKTSDDPNDTKSLTVVKNTRDTATQVHSKKIFTHAGFGTKCSISRIYSGPDGLLNTCLNYKNVKNGLRPTETCR</sequence>
<dbReference type="Proteomes" id="UP001529510">
    <property type="component" value="Unassembled WGS sequence"/>
</dbReference>
<gene>
    <name evidence="1" type="ORF">M9458_057839</name>
</gene>
<proteinExistence type="predicted"/>
<dbReference type="InterPro" id="IPR036397">
    <property type="entry name" value="RNaseH_sf"/>
</dbReference>
<evidence type="ECO:0000313" key="2">
    <source>
        <dbReference type="Proteomes" id="UP001529510"/>
    </source>
</evidence>
<accession>A0ABD0MAM7</accession>
<dbReference type="PANTHER" id="PTHR47331">
    <property type="entry name" value="PHD-TYPE DOMAIN-CONTAINING PROTEIN"/>
    <property type="match status" value="1"/>
</dbReference>
<dbReference type="PANTHER" id="PTHR47331:SF1">
    <property type="entry name" value="GAG-LIKE PROTEIN"/>
    <property type="match status" value="1"/>
</dbReference>
<comment type="caution">
    <text evidence="1">The sequence shown here is derived from an EMBL/GenBank/DDBJ whole genome shotgun (WGS) entry which is preliminary data.</text>
</comment>